<dbReference type="EMBL" id="FQ790337">
    <property type="protein sequence ID" value="CCD51565.1"/>
    <property type="molecule type" value="Genomic_DNA"/>
</dbReference>
<dbReference type="InParanoid" id="G2YIM8"/>
<dbReference type="AlphaFoldDB" id="G2YIM8"/>
<evidence type="ECO:0000313" key="1">
    <source>
        <dbReference type="EMBL" id="CCD51565.1"/>
    </source>
</evidence>
<reference evidence="2" key="1">
    <citation type="journal article" date="2011" name="PLoS Genet.">
        <title>Genomic analysis of the necrotrophic fungal pathogens Sclerotinia sclerotiorum and Botrytis cinerea.</title>
        <authorList>
            <person name="Amselem J."/>
            <person name="Cuomo C.A."/>
            <person name="van Kan J.A."/>
            <person name="Viaud M."/>
            <person name="Benito E.P."/>
            <person name="Couloux A."/>
            <person name="Coutinho P.M."/>
            <person name="de Vries R.P."/>
            <person name="Dyer P.S."/>
            <person name="Fillinger S."/>
            <person name="Fournier E."/>
            <person name="Gout L."/>
            <person name="Hahn M."/>
            <person name="Kohn L."/>
            <person name="Lapalu N."/>
            <person name="Plummer K.M."/>
            <person name="Pradier J.M."/>
            <person name="Quevillon E."/>
            <person name="Sharon A."/>
            <person name="Simon A."/>
            <person name="ten Have A."/>
            <person name="Tudzynski B."/>
            <person name="Tudzynski P."/>
            <person name="Wincker P."/>
            <person name="Andrew M."/>
            <person name="Anthouard V."/>
            <person name="Beever R.E."/>
            <person name="Beffa R."/>
            <person name="Benoit I."/>
            <person name="Bouzid O."/>
            <person name="Brault B."/>
            <person name="Chen Z."/>
            <person name="Choquer M."/>
            <person name="Collemare J."/>
            <person name="Cotton P."/>
            <person name="Danchin E.G."/>
            <person name="Da Silva C."/>
            <person name="Gautier A."/>
            <person name="Giraud C."/>
            <person name="Giraud T."/>
            <person name="Gonzalez C."/>
            <person name="Grossetete S."/>
            <person name="Guldener U."/>
            <person name="Henrissat B."/>
            <person name="Howlett B.J."/>
            <person name="Kodira C."/>
            <person name="Kretschmer M."/>
            <person name="Lappartient A."/>
            <person name="Leroch M."/>
            <person name="Levis C."/>
            <person name="Mauceli E."/>
            <person name="Neuveglise C."/>
            <person name="Oeser B."/>
            <person name="Pearson M."/>
            <person name="Poulain J."/>
            <person name="Poussereau N."/>
            <person name="Quesneville H."/>
            <person name="Rascle C."/>
            <person name="Schumacher J."/>
            <person name="Segurens B."/>
            <person name="Sexton A."/>
            <person name="Silva E."/>
            <person name="Sirven C."/>
            <person name="Soanes D.M."/>
            <person name="Talbot N.J."/>
            <person name="Templeton M."/>
            <person name="Yandava C."/>
            <person name="Yarden O."/>
            <person name="Zeng Q."/>
            <person name="Rollins J.A."/>
            <person name="Lebrun M.H."/>
            <person name="Dickman M."/>
        </authorList>
    </citation>
    <scope>NUCLEOTIDE SEQUENCE [LARGE SCALE GENOMIC DNA]</scope>
    <source>
        <strain evidence="2">T4</strain>
    </source>
</reference>
<sequence length="110" mass="11665">MPYPIPSSEPDPHTESDDFIKLHSQATLMSLMLRDHDALEAQGNKQQVELKSRSGGERISLGCHLISLWIPLSVSASTSIGTNLTGDLPASLCVVVAGEGGAERGVGVRQ</sequence>
<accession>G2YIM8</accession>
<dbReference type="Proteomes" id="UP000008177">
    <property type="component" value="Unplaced contigs"/>
</dbReference>
<dbReference type="HOGENOM" id="CLU_2170687_0_0_1"/>
<proteinExistence type="predicted"/>
<protein>
    <submittedName>
        <fullName evidence="1">Uncharacterized protein</fullName>
    </submittedName>
</protein>
<evidence type="ECO:0000313" key="2">
    <source>
        <dbReference type="Proteomes" id="UP000008177"/>
    </source>
</evidence>
<gene>
    <name evidence="1" type="ORF">BofuT4_P018710.1</name>
</gene>
<organism evidence="1 2">
    <name type="scientific">Botryotinia fuckeliana (strain T4)</name>
    <name type="common">Noble rot fungus</name>
    <name type="synonym">Botrytis cinerea</name>
    <dbReference type="NCBI Taxonomy" id="999810"/>
    <lineage>
        <taxon>Eukaryota</taxon>
        <taxon>Fungi</taxon>
        <taxon>Dikarya</taxon>
        <taxon>Ascomycota</taxon>
        <taxon>Pezizomycotina</taxon>
        <taxon>Leotiomycetes</taxon>
        <taxon>Helotiales</taxon>
        <taxon>Sclerotiniaceae</taxon>
        <taxon>Botrytis</taxon>
    </lineage>
</organism>
<name>G2YIM8_BOTF4</name>